<proteinExistence type="predicted"/>
<reference evidence="2" key="2">
    <citation type="submission" date="2022-01" db="EMBL/GenBank/DDBJ databases">
        <authorList>
            <person name="Yamashiro T."/>
            <person name="Shiraishi A."/>
            <person name="Satake H."/>
            <person name="Nakayama K."/>
        </authorList>
    </citation>
    <scope>NUCLEOTIDE SEQUENCE</scope>
</reference>
<gene>
    <name evidence="2" type="ORF">Tco_0861282</name>
</gene>
<feature type="compositionally biased region" description="Basic and acidic residues" evidence="1">
    <location>
        <begin position="81"/>
        <end position="110"/>
    </location>
</feature>
<evidence type="ECO:0000313" key="2">
    <source>
        <dbReference type="EMBL" id="GJT14240.1"/>
    </source>
</evidence>
<feature type="region of interest" description="Disordered" evidence="1">
    <location>
        <begin position="64"/>
        <end position="117"/>
    </location>
</feature>
<protein>
    <recommendedName>
        <fullName evidence="4">DUF4283 domain-containing protein</fullName>
    </recommendedName>
</protein>
<comment type="caution">
    <text evidence="2">The sequence shown here is derived from an EMBL/GenBank/DDBJ whole genome shotgun (WGS) entry which is preliminary data.</text>
</comment>
<dbReference type="Proteomes" id="UP001151760">
    <property type="component" value="Unassembled WGS sequence"/>
</dbReference>
<name>A0ABQ5BHG2_9ASTR</name>
<keyword evidence="3" id="KW-1185">Reference proteome</keyword>
<evidence type="ECO:0000256" key="1">
    <source>
        <dbReference type="SAM" id="MobiDB-lite"/>
    </source>
</evidence>
<evidence type="ECO:0000313" key="3">
    <source>
        <dbReference type="Proteomes" id="UP001151760"/>
    </source>
</evidence>
<evidence type="ECO:0008006" key="4">
    <source>
        <dbReference type="Google" id="ProtNLM"/>
    </source>
</evidence>
<reference evidence="2" key="1">
    <citation type="journal article" date="2022" name="Int. J. Mol. Sci.">
        <title>Draft Genome of Tanacetum Coccineum: Genomic Comparison of Closely Related Tanacetum-Family Plants.</title>
        <authorList>
            <person name="Yamashiro T."/>
            <person name="Shiraishi A."/>
            <person name="Nakayama K."/>
            <person name="Satake H."/>
        </authorList>
    </citation>
    <scope>NUCLEOTIDE SEQUENCE</scope>
</reference>
<organism evidence="2 3">
    <name type="scientific">Tanacetum coccineum</name>
    <dbReference type="NCBI Taxonomy" id="301880"/>
    <lineage>
        <taxon>Eukaryota</taxon>
        <taxon>Viridiplantae</taxon>
        <taxon>Streptophyta</taxon>
        <taxon>Embryophyta</taxon>
        <taxon>Tracheophyta</taxon>
        <taxon>Spermatophyta</taxon>
        <taxon>Magnoliopsida</taxon>
        <taxon>eudicotyledons</taxon>
        <taxon>Gunneridae</taxon>
        <taxon>Pentapetalae</taxon>
        <taxon>asterids</taxon>
        <taxon>campanulids</taxon>
        <taxon>Asterales</taxon>
        <taxon>Asteraceae</taxon>
        <taxon>Asteroideae</taxon>
        <taxon>Anthemideae</taxon>
        <taxon>Anthemidinae</taxon>
        <taxon>Tanacetum</taxon>
    </lineage>
</organism>
<feature type="compositionally biased region" description="Basic and acidic residues" evidence="1">
    <location>
        <begin position="64"/>
        <end position="73"/>
    </location>
</feature>
<dbReference type="EMBL" id="BQNB010013296">
    <property type="protein sequence ID" value="GJT14240.1"/>
    <property type="molecule type" value="Genomic_DNA"/>
</dbReference>
<sequence length="117" mass="13302">MHEKFSSAFKTVSPSFRVDERLIWIEINGLPLCAWGSAAFKKVSKTLVDVKSVDDLDDLLNDLNEKNGQKEVYSDDNNELTNDKIDNQNMEDSKNAQHQSPKDTISHDFSRPPGFED</sequence>
<accession>A0ABQ5BHG2</accession>